<evidence type="ECO:0000256" key="3">
    <source>
        <dbReference type="ARBA" id="ARBA00005988"/>
    </source>
</evidence>
<dbReference type="PANTHER" id="PTHR11705:SF143">
    <property type="entry name" value="SLL0236 PROTEIN"/>
    <property type="match status" value="1"/>
</dbReference>
<dbReference type="Pfam" id="PF00246">
    <property type="entry name" value="Peptidase_M14"/>
    <property type="match status" value="1"/>
</dbReference>
<dbReference type="EMBL" id="MN873574">
    <property type="protein sequence ID" value="QOI16736.1"/>
    <property type="molecule type" value="mRNA"/>
</dbReference>
<comment type="similarity">
    <text evidence="3 14">Belongs to the peptidase M14 family.</text>
</comment>
<evidence type="ECO:0000256" key="15">
    <source>
        <dbReference type="SAM" id="SignalP"/>
    </source>
</evidence>
<keyword evidence="13" id="KW-1015">Disulfide bond</keyword>
<dbReference type="Gene3D" id="3.40.630.10">
    <property type="entry name" value="Zn peptidases"/>
    <property type="match status" value="1"/>
</dbReference>
<evidence type="ECO:0000256" key="5">
    <source>
        <dbReference type="ARBA" id="ARBA00022670"/>
    </source>
</evidence>
<evidence type="ECO:0000313" key="17">
    <source>
        <dbReference type="EMBL" id="QOI16736.1"/>
    </source>
</evidence>
<evidence type="ECO:0000256" key="11">
    <source>
        <dbReference type="ARBA" id="ARBA00023049"/>
    </source>
</evidence>
<dbReference type="InterPro" id="IPR003146">
    <property type="entry name" value="M14A_act_pep"/>
</dbReference>
<evidence type="ECO:0000256" key="6">
    <source>
        <dbReference type="ARBA" id="ARBA00022723"/>
    </source>
</evidence>
<dbReference type="InterPro" id="IPR000834">
    <property type="entry name" value="Peptidase_M14"/>
</dbReference>
<proteinExistence type="evidence at transcript level"/>
<evidence type="ECO:0000256" key="2">
    <source>
        <dbReference type="ARBA" id="ARBA00003091"/>
    </source>
</evidence>
<keyword evidence="11" id="KW-0482">Metalloprotease</keyword>
<keyword evidence="8" id="KW-0378">Hydrolase</keyword>
<dbReference type="SUPFAM" id="SSF53187">
    <property type="entry name" value="Zn-dependent exopeptidases"/>
    <property type="match status" value="1"/>
</dbReference>
<evidence type="ECO:0000256" key="9">
    <source>
        <dbReference type="ARBA" id="ARBA00022833"/>
    </source>
</evidence>
<name>A0A7L8Y800_RAPVE</name>
<evidence type="ECO:0000256" key="8">
    <source>
        <dbReference type="ARBA" id="ARBA00022801"/>
    </source>
</evidence>
<feature type="active site" description="Proton donor/acceptor" evidence="14">
    <location>
        <position position="395"/>
    </location>
</feature>
<dbReference type="PROSITE" id="PS00132">
    <property type="entry name" value="CARBOXYPEPT_ZN_1"/>
    <property type="match status" value="1"/>
</dbReference>
<evidence type="ECO:0000256" key="4">
    <source>
        <dbReference type="ARBA" id="ARBA00022645"/>
    </source>
</evidence>
<dbReference type="SMART" id="SM00631">
    <property type="entry name" value="Zn_pept"/>
    <property type="match status" value="1"/>
</dbReference>
<comment type="function">
    <text evidence="2">Extracellular metalloprotease that contributes to pathogenicity.</text>
</comment>
<accession>A0A7L8Y800</accession>
<keyword evidence="12" id="KW-0865">Zymogen</keyword>
<keyword evidence="7 15" id="KW-0732">Signal</keyword>
<evidence type="ECO:0000256" key="10">
    <source>
        <dbReference type="ARBA" id="ARBA00023026"/>
    </source>
</evidence>
<dbReference type="PANTHER" id="PTHR11705">
    <property type="entry name" value="PROTEASE FAMILY M14 CARBOXYPEPTIDASE A,B"/>
    <property type="match status" value="1"/>
</dbReference>
<feature type="domain" description="Peptidase M14" evidence="16">
    <location>
        <begin position="123"/>
        <end position="431"/>
    </location>
</feature>
<feature type="chain" id="PRO_5029802489" evidence="15">
    <location>
        <begin position="22"/>
        <end position="431"/>
    </location>
</feature>
<dbReference type="PRINTS" id="PR00765">
    <property type="entry name" value="CRBOXYPTASEA"/>
</dbReference>
<dbReference type="GO" id="GO:0004181">
    <property type="term" value="F:metallocarboxypeptidase activity"/>
    <property type="evidence" value="ECO:0007669"/>
    <property type="project" value="InterPro"/>
</dbReference>
<dbReference type="PROSITE" id="PS52035">
    <property type="entry name" value="PEPTIDASE_M14"/>
    <property type="match status" value="1"/>
</dbReference>
<evidence type="ECO:0000256" key="1">
    <source>
        <dbReference type="ARBA" id="ARBA00001947"/>
    </source>
</evidence>
<keyword evidence="9" id="KW-0862">Zinc</keyword>
<dbReference type="FunFam" id="3.40.630.10:FF:000084">
    <property type="entry name" value="Carboxypeptidase B2"/>
    <property type="match status" value="1"/>
</dbReference>
<evidence type="ECO:0000256" key="7">
    <source>
        <dbReference type="ARBA" id="ARBA00022729"/>
    </source>
</evidence>
<sequence>MRRVHALAGLLLVAMVTTSAGMKSYLGHHVLSAQAMSEEQLQVLQNLEHQFDVLFLREPTPRLSTDIVVSPEDLNQVMTIMREAGMAASILCSDLQSHIDRERAEIAFSRRKRIMGSSMDYSVYRTIDEVNAVMKGWENSYPQLVKMKALEHKTHESRTVYYLEIGTALDSNGNSNKPVIFVESLTHAREWITTASLIYVIDTLLKNFHNTKFESALTDFTWVVIPVVNPDGYDFTWTQNRFWRKNLRFYSSQRHCLGVDVNRNYDIKFGTVGVSPNCTSDIHHGLSPFSEPETQNVRDLFLQFKARIVSFLSVHAFSQLLLHPWSYTTPNTSTEVPDNLQQLKIMGNKMIQALAYNGKLYRMGTAYDLVGYAASGGSIDWALAEKPGIYSYCFELRPQSFWQGGFMIPATEIIPTGQELLNSLMTMIQNL</sequence>
<dbReference type="Pfam" id="PF02244">
    <property type="entry name" value="Propep_M14"/>
    <property type="match status" value="1"/>
</dbReference>
<dbReference type="GO" id="GO:0005615">
    <property type="term" value="C:extracellular space"/>
    <property type="evidence" value="ECO:0007669"/>
    <property type="project" value="TreeGrafter"/>
</dbReference>
<evidence type="ECO:0000256" key="13">
    <source>
        <dbReference type="ARBA" id="ARBA00023157"/>
    </source>
</evidence>
<evidence type="ECO:0000259" key="16">
    <source>
        <dbReference type="PROSITE" id="PS52035"/>
    </source>
</evidence>
<dbReference type="Gene3D" id="3.30.70.340">
    <property type="entry name" value="Metallocarboxypeptidase-like"/>
    <property type="match status" value="1"/>
</dbReference>
<protein>
    <submittedName>
        <fullName evidence="17">Carboxypeptidase</fullName>
    </submittedName>
</protein>
<dbReference type="InterPro" id="IPR036990">
    <property type="entry name" value="M14A-like_propep"/>
</dbReference>
<feature type="signal peptide" evidence="15">
    <location>
        <begin position="1"/>
        <end position="21"/>
    </location>
</feature>
<keyword evidence="5" id="KW-0645">Protease</keyword>
<dbReference type="AlphaFoldDB" id="A0A7L8Y800"/>
<evidence type="ECO:0000256" key="12">
    <source>
        <dbReference type="ARBA" id="ARBA00023145"/>
    </source>
</evidence>
<keyword evidence="6" id="KW-0479">Metal-binding</keyword>
<dbReference type="GO" id="GO:0008270">
    <property type="term" value="F:zinc ion binding"/>
    <property type="evidence" value="ECO:0007669"/>
    <property type="project" value="InterPro"/>
</dbReference>
<reference evidence="17" key="1">
    <citation type="submission" date="2019-12" db="EMBL/GenBank/DDBJ databases">
        <authorList>
            <person name="Yang M."/>
            <person name="Wei Y."/>
        </authorList>
    </citation>
    <scope>NUCLEOTIDE SEQUENCE</scope>
</reference>
<evidence type="ECO:0000256" key="14">
    <source>
        <dbReference type="PROSITE-ProRule" id="PRU01379"/>
    </source>
</evidence>
<organism evidence="17">
    <name type="scientific">Rapana venosa</name>
    <name type="common">Veined rapa whelk</name>
    <name type="synonym">Rapana thomasiana</name>
    <dbReference type="NCBI Taxonomy" id="55521"/>
    <lineage>
        <taxon>Eukaryota</taxon>
        <taxon>Metazoa</taxon>
        <taxon>Spiralia</taxon>
        <taxon>Lophotrochozoa</taxon>
        <taxon>Mollusca</taxon>
        <taxon>Gastropoda</taxon>
        <taxon>Caenogastropoda</taxon>
        <taxon>Neogastropoda</taxon>
        <taxon>Muricoidea</taxon>
        <taxon>Muricidae</taxon>
        <taxon>Rapana</taxon>
    </lineage>
</organism>
<dbReference type="InterPro" id="IPR057246">
    <property type="entry name" value="CARBOXYPEPT_ZN_1"/>
</dbReference>
<dbReference type="GO" id="GO:0006508">
    <property type="term" value="P:proteolysis"/>
    <property type="evidence" value="ECO:0007669"/>
    <property type="project" value="UniProtKB-KW"/>
</dbReference>
<comment type="cofactor">
    <cofactor evidence="1">
        <name>Zn(2+)</name>
        <dbReference type="ChEBI" id="CHEBI:29105"/>
    </cofactor>
</comment>
<keyword evidence="4 17" id="KW-0121">Carboxypeptidase</keyword>
<keyword evidence="10" id="KW-0843">Virulence</keyword>
<dbReference type="SUPFAM" id="SSF54897">
    <property type="entry name" value="Protease propeptides/inhibitors"/>
    <property type="match status" value="1"/>
</dbReference>